<feature type="transmembrane region" description="Helical" evidence="1">
    <location>
        <begin position="25"/>
        <end position="48"/>
    </location>
</feature>
<feature type="domain" description="EamA" evidence="2">
    <location>
        <begin position="184"/>
        <end position="321"/>
    </location>
</feature>
<feature type="transmembrane region" description="Helical" evidence="1">
    <location>
        <begin position="183"/>
        <end position="204"/>
    </location>
</feature>
<dbReference type="PANTHER" id="PTHR22911">
    <property type="entry name" value="ACYL-MALONYL CONDENSING ENZYME-RELATED"/>
    <property type="match status" value="1"/>
</dbReference>
<feature type="transmembrane region" description="Helical" evidence="1">
    <location>
        <begin position="153"/>
        <end position="171"/>
    </location>
</feature>
<evidence type="ECO:0000259" key="2">
    <source>
        <dbReference type="Pfam" id="PF00892"/>
    </source>
</evidence>
<feature type="domain" description="EamA" evidence="2">
    <location>
        <begin position="23"/>
        <end position="169"/>
    </location>
</feature>
<keyword evidence="1" id="KW-0472">Membrane</keyword>
<feature type="transmembrane region" description="Helical" evidence="1">
    <location>
        <begin position="54"/>
        <end position="78"/>
    </location>
</feature>
<accession>M5PT79</accession>
<feature type="transmembrane region" description="Helical" evidence="1">
    <location>
        <begin position="98"/>
        <end position="120"/>
    </location>
</feature>
<dbReference type="PATRIC" id="fig|1262666.3.peg.1853"/>
<dbReference type="InterPro" id="IPR037185">
    <property type="entry name" value="EmrE-like"/>
</dbReference>
<dbReference type="SUPFAM" id="SSF103481">
    <property type="entry name" value="Multidrug resistance efflux transporter EmrE"/>
    <property type="match status" value="2"/>
</dbReference>
<dbReference type="Proteomes" id="UP000011922">
    <property type="component" value="Unassembled WGS sequence"/>
</dbReference>
<keyword evidence="1" id="KW-1133">Transmembrane helix</keyword>
<reference evidence="3 4" key="1">
    <citation type="journal article" date="2013" name="Genome Announc.">
        <title>Draft Genome Sequence for Desulfovibrio africanus Strain PCS.</title>
        <authorList>
            <person name="Brown S.D."/>
            <person name="Utturkar S.M."/>
            <person name="Arkin A.P."/>
            <person name="Deutschbauer A.M."/>
            <person name="Elias D.A."/>
            <person name="Hazen T.C."/>
            <person name="Chakraborty R."/>
        </authorList>
    </citation>
    <scope>NUCLEOTIDE SEQUENCE [LARGE SCALE GENOMIC DNA]</scope>
    <source>
        <strain evidence="3 4">PCS</strain>
    </source>
</reference>
<dbReference type="AlphaFoldDB" id="M5PT79"/>
<evidence type="ECO:0000256" key="1">
    <source>
        <dbReference type="SAM" id="Phobius"/>
    </source>
</evidence>
<feature type="transmembrane region" description="Helical" evidence="1">
    <location>
        <begin position="280"/>
        <end position="299"/>
    </location>
</feature>
<feature type="transmembrane region" description="Helical" evidence="1">
    <location>
        <begin position="126"/>
        <end position="146"/>
    </location>
</feature>
<evidence type="ECO:0000313" key="3">
    <source>
        <dbReference type="EMBL" id="EMG37319.1"/>
    </source>
</evidence>
<dbReference type="InterPro" id="IPR000620">
    <property type="entry name" value="EamA_dom"/>
</dbReference>
<name>M5PT79_DESAF</name>
<evidence type="ECO:0000313" key="4">
    <source>
        <dbReference type="Proteomes" id="UP000011922"/>
    </source>
</evidence>
<dbReference type="RefSeq" id="WP_005986387.1">
    <property type="nucleotide sequence ID" value="NZ_AOSV01000019.1"/>
</dbReference>
<feature type="transmembrane region" description="Helical" evidence="1">
    <location>
        <begin position="251"/>
        <end position="268"/>
    </location>
</feature>
<dbReference type="PANTHER" id="PTHR22911:SF137">
    <property type="entry name" value="SOLUTE CARRIER FAMILY 35 MEMBER G2-RELATED"/>
    <property type="match status" value="1"/>
</dbReference>
<dbReference type="GO" id="GO:0016020">
    <property type="term" value="C:membrane"/>
    <property type="evidence" value="ECO:0007669"/>
    <property type="project" value="InterPro"/>
</dbReference>
<sequence>MASTSTATALELKARQEFSFARRGLFWALASGMCWGLDGVVLGVVLASELFQDGTLWLLAPLSVAALHDTFASLWLLLSNMLSGRFRELRRTIRSKPVRQVALGAIFGGPLGMSAYLLGLKMAGPAYVLPITSLYPAVASVLAAIFLKERVCLRAWIGLLICIGGGIIIGWTPPAETLGNDFYIGIALALVATVGWGAEGVLAASAMDLLDPAVALNIRQGVSSLIYLLLILPLAGGWSLIIPALGQLPGWLTILAAAVGAFSYLCWYRAMNMTGVSRAMALNITYSLWGIVFSALLLGTEITSSLVWGALAIVVGMVLVIGNPMKMTSLRNVQ</sequence>
<keyword evidence="1" id="KW-0812">Transmembrane</keyword>
<protein>
    <submittedName>
        <fullName evidence="3">Putative membrane protein</fullName>
    </submittedName>
</protein>
<proteinExistence type="predicted"/>
<dbReference type="OrthoDB" id="5604143at2"/>
<dbReference type="Pfam" id="PF00892">
    <property type="entry name" value="EamA"/>
    <property type="match status" value="2"/>
</dbReference>
<dbReference type="EMBL" id="AOSV01000019">
    <property type="protein sequence ID" value="EMG37319.1"/>
    <property type="molecule type" value="Genomic_DNA"/>
</dbReference>
<comment type="caution">
    <text evidence="3">The sequence shown here is derived from an EMBL/GenBank/DDBJ whole genome shotgun (WGS) entry which is preliminary data.</text>
</comment>
<organism evidence="3 4">
    <name type="scientific">Desulfocurvibacter africanus PCS</name>
    <dbReference type="NCBI Taxonomy" id="1262666"/>
    <lineage>
        <taxon>Bacteria</taxon>
        <taxon>Pseudomonadati</taxon>
        <taxon>Thermodesulfobacteriota</taxon>
        <taxon>Desulfovibrionia</taxon>
        <taxon>Desulfovibrionales</taxon>
        <taxon>Desulfovibrionaceae</taxon>
        <taxon>Desulfocurvibacter</taxon>
    </lineage>
</organism>
<feature type="transmembrane region" description="Helical" evidence="1">
    <location>
        <begin position="225"/>
        <end position="245"/>
    </location>
</feature>
<gene>
    <name evidence="3" type="ORF">PCS_01830</name>
</gene>
<feature type="transmembrane region" description="Helical" evidence="1">
    <location>
        <begin position="305"/>
        <end position="322"/>
    </location>
</feature>